<dbReference type="Pfam" id="PF02627">
    <property type="entry name" value="CMD"/>
    <property type="match status" value="1"/>
</dbReference>
<comment type="caution">
    <text evidence="2">The sequence shown here is derived from an EMBL/GenBank/DDBJ whole genome shotgun (WGS) entry which is preliminary data.</text>
</comment>
<dbReference type="GO" id="GO:0051920">
    <property type="term" value="F:peroxiredoxin activity"/>
    <property type="evidence" value="ECO:0007669"/>
    <property type="project" value="InterPro"/>
</dbReference>
<sequence length="148" mass="16294">MASDRTREVMYMAEDRYQQGLEKLKELTLSGDENPTGEMDIGEGFKDIAPDLSKYVVEFAFGEIYSRPGLDNKQKVLTTITALVAQGKPQIEMHIKTGLNVGLTPDEIVGCIMHLIPYTGFPSVLNALTVAKKVFAERGVSVTLPDDN</sequence>
<name>F9DMK4_9BACL</name>
<reference evidence="2 3" key="1">
    <citation type="submission" date="2011-04" db="EMBL/GenBank/DDBJ databases">
        <authorList>
            <person name="Muzny D."/>
            <person name="Qin X."/>
            <person name="Deng J."/>
            <person name="Jiang H."/>
            <person name="Liu Y."/>
            <person name="Qu J."/>
            <person name="Song X.-Z."/>
            <person name="Zhang L."/>
            <person name="Thornton R."/>
            <person name="Coyle M."/>
            <person name="Francisco L."/>
            <person name="Jackson L."/>
            <person name="Javaid M."/>
            <person name="Korchina V."/>
            <person name="Kovar C."/>
            <person name="Mata R."/>
            <person name="Mathew T."/>
            <person name="Ngo R."/>
            <person name="Nguyen L."/>
            <person name="Nguyen N."/>
            <person name="Okwuonu G."/>
            <person name="Ongeri F."/>
            <person name="Pham C."/>
            <person name="Simmons D."/>
            <person name="Wilczek-Boney K."/>
            <person name="Hale W."/>
            <person name="Jakkamsetti A."/>
            <person name="Pham P."/>
            <person name="Ruth R."/>
            <person name="San Lucas F."/>
            <person name="Warren J."/>
            <person name="Zhang J."/>
            <person name="Zhao Z."/>
            <person name="Zhou C."/>
            <person name="Zhu D."/>
            <person name="Lee S."/>
            <person name="Bess C."/>
            <person name="Blankenburg K."/>
            <person name="Forbes L."/>
            <person name="Fu Q."/>
            <person name="Gubbala S."/>
            <person name="Hirani K."/>
            <person name="Jayaseelan J.C."/>
            <person name="Lara F."/>
            <person name="Munidasa M."/>
            <person name="Palculict T."/>
            <person name="Patil S."/>
            <person name="Pu L.-L."/>
            <person name="Saada N."/>
            <person name="Tang L."/>
            <person name="Weissenberger G."/>
            <person name="Zhu Y."/>
            <person name="Hemphill L."/>
            <person name="Shang Y."/>
            <person name="Youmans B."/>
            <person name="Ayvaz T."/>
            <person name="Ross M."/>
            <person name="Santibanez J."/>
            <person name="Aqrawi P."/>
            <person name="Gross S."/>
            <person name="Joshi V."/>
            <person name="Fowler G."/>
            <person name="Nazareth L."/>
            <person name="Reid J."/>
            <person name="Worley K."/>
            <person name="Petrosino J."/>
            <person name="Highlander S."/>
            <person name="Gibbs R."/>
        </authorList>
    </citation>
    <scope>NUCLEOTIDE SEQUENCE [LARGE SCALE GENOMIC DNA]</scope>
    <source>
        <strain evidence="2 3">2681</strain>
    </source>
</reference>
<keyword evidence="2" id="KW-0456">Lyase</keyword>
<gene>
    <name evidence="2" type="primary">pcaC</name>
    <name evidence="2" type="ORF">HMPREF9372_0034</name>
</gene>
<dbReference type="STRING" id="759851.SAMN04244570_0924"/>
<dbReference type="EC" id="4.1.1.44" evidence="2"/>
<dbReference type="PANTHER" id="PTHR33570:SF2">
    <property type="entry name" value="CARBOXYMUCONOLACTONE DECARBOXYLASE-LIKE DOMAIN-CONTAINING PROTEIN"/>
    <property type="match status" value="1"/>
</dbReference>
<evidence type="ECO:0000313" key="3">
    <source>
        <dbReference type="Proteomes" id="UP000005316"/>
    </source>
</evidence>
<dbReference type="HOGENOM" id="CLU_070025_2_2_9"/>
<dbReference type="eggNOG" id="COG0599">
    <property type="taxonomic scope" value="Bacteria"/>
</dbReference>
<evidence type="ECO:0000313" key="2">
    <source>
        <dbReference type="EMBL" id="EGQ27992.1"/>
    </source>
</evidence>
<dbReference type="Gene3D" id="1.20.1290.10">
    <property type="entry name" value="AhpD-like"/>
    <property type="match status" value="1"/>
</dbReference>
<dbReference type="AlphaFoldDB" id="F9DMK4"/>
<feature type="domain" description="Carboxymuconolactone decarboxylase-like" evidence="1">
    <location>
        <begin position="50"/>
        <end position="132"/>
    </location>
</feature>
<accession>F9DMK4</accession>
<dbReference type="InterPro" id="IPR003779">
    <property type="entry name" value="CMD-like"/>
</dbReference>
<protein>
    <submittedName>
        <fullName evidence="2">4-carboxymuconolactone decarboxylase</fullName>
        <ecNumber evidence="2">4.1.1.44</ecNumber>
    </submittedName>
</protein>
<evidence type="ECO:0000259" key="1">
    <source>
        <dbReference type="Pfam" id="PF02627"/>
    </source>
</evidence>
<dbReference type="InterPro" id="IPR052512">
    <property type="entry name" value="4CMD/NDH-1_regulator"/>
</dbReference>
<proteinExistence type="predicted"/>
<dbReference type="Proteomes" id="UP000005316">
    <property type="component" value="Unassembled WGS sequence"/>
</dbReference>
<organism evidence="2 3">
    <name type="scientific">Sporosarcina newyorkensis 2681</name>
    <dbReference type="NCBI Taxonomy" id="1027292"/>
    <lineage>
        <taxon>Bacteria</taxon>
        <taxon>Bacillati</taxon>
        <taxon>Bacillota</taxon>
        <taxon>Bacilli</taxon>
        <taxon>Bacillales</taxon>
        <taxon>Caryophanaceae</taxon>
        <taxon>Sporosarcina</taxon>
    </lineage>
</organism>
<dbReference type="SUPFAM" id="SSF69118">
    <property type="entry name" value="AhpD-like"/>
    <property type="match status" value="1"/>
</dbReference>
<dbReference type="EMBL" id="AFPZ01000001">
    <property type="protein sequence ID" value="EGQ27992.1"/>
    <property type="molecule type" value="Genomic_DNA"/>
</dbReference>
<dbReference type="GO" id="GO:0047575">
    <property type="term" value="F:4-carboxymuconolactone decarboxylase activity"/>
    <property type="evidence" value="ECO:0007669"/>
    <property type="project" value="UniProtKB-EC"/>
</dbReference>
<dbReference type="InterPro" id="IPR029032">
    <property type="entry name" value="AhpD-like"/>
</dbReference>
<dbReference type="PANTHER" id="PTHR33570">
    <property type="entry name" value="4-CARBOXYMUCONOLACTONE DECARBOXYLASE FAMILY PROTEIN"/>
    <property type="match status" value="1"/>
</dbReference>